<evidence type="ECO:0000256" key="10">
    <source>
        <dbReference type="ARBA" id="ARBA00022777"/>
    </source>
</evidence>
<dbReference type="GO" id="GO:0005524">
    <property type="term" value="F:ATP binding"/>
    <property type="evidence" value="ECO:0007669"/>
    <property type="project" value="UniProtKB-UniRule"/>
</dbReference>
<comment type="cofactor">
    <cofactor evidence="2">
        <name>K(+)</name>
        <dbReference type="ChEBI" id="CHEBI:29103"/>
    </cofactor>
</comment>
<dbReference type="RefSeq" id="WP_123096674.1">
    <property type="nucleotide sequence ID" value="NZ_RIZG01000012.1"/>
</dbReference>
<evidence type="ECO:0000256" key="15">
    <source>
        <dbReference type="ARBA" id="ARBA00040883"/>
    </source>
</evidence>
<comment type="subunit">
    <text evidence="5 16">Homodimer.</text>
</comment>
<dbReference type="Gene3D" id="3.30.420.40">
    <property type="match status" value="2"/>
</dbReference>
<keyword evidence="8 16" id="KW-0808">Transferase</keyword>
<accession>A0A3M8Q0L7</accession>
<dbReference type="Proteomes" id="UP000280507">
    <property type="component" value="Unassembled WGS sequence"/>
</dbReference>
<dbReference type="InterPro" id="IPR004619">
    <property type="entry name" value="Type_III_PanK"/>
</dbReference>
<keyword evidence="7 16" id="KW-0963">Cytoplasm</keyword>
<keyword evidence="9 16" id="KW-0547">Nucleotide-binding</keyword>
<dbReference type="GO" id="GO:0015937">
    <property type="term" value="P:coenzyme A biosynthetic process"/>
    <property type="evidence" value="ECO:0007669"/>
    <property type="project" value="UniProtKB-UniRule"/>
</dbReference>
<name>A0A3M8Q0L7_9GAMM</name>
<evidence type="ECO:0000256" key="11">
    <source>
        <dbReference type="ARBA" id="ARBA00022840"/>
    </source>
</evidence>
<reference evidence="17 18" key="1">
    <citation type="journal article" date="2012" name="Int. J. Syst. Evol. Microbiol.">
        <title>Marinomonas hwangdonensis sp. nov., isolated from seawater.</title>
        <authorList>
            <person name="Jung Y.T."/>
            <person name="Oh T.K."/>
            <person name="Yoon J.H."/>
        </authorList>
    </citation>
    <scope>NUCLEOTIDE SEQUENCE [LARGE SCALE GENOMIC DNA]</scope>
    <source>
        <strain evidence="17 18">HDW-15</strain>
    </source>
</reference>
<dbReference type="PANTHER" id="PTHR34265">
    <property type="entry name" value="TYPE III PANTOTHENATE KINASE"/>
    <property type="match status" value="1"/>
</dbReference>
<keyword evidence="13 16" id="KW-0173">Coenzyme A biosynthesis</keyword>
<feature type="binding site" evidence="16">
    <location>
        <position position="119"/>
    </location>
    <ligand>
        <name>K(+)</name>
        <dbReference type="ChEBI" id="CHEBI:29103"/>
    </ligand>
</feature>
<sequence>MSVVPNVLVVDAGNTSIKFTAWVENQVVWVERGDTCPLDSGFIPDRIYFASVRSKELSALLHADIQAQFPQSEWLTLSSQAQACGVRNAYFEPERLGIDRWLGVVAAHHLIQHDVVTVDAGTAIKIDIVKQDGAHLGGYITPGLVMMENALLSKTARIRYDAHEKIAGCGVPNSTARAVTEGCQEMALGFLERIYHRYPTFKWVVTGGDAEALLNSLGIALECQPNLVALGAKLVGDEFMRGNK</sequence>
<evidence type="ECO:0000256" key="8">
    <source>
        <dbReference type="ARBA" id="ARBA00022679"/>
    </source>
</evidence>
<dbReference type="OrthoDB" id="9781305at2"/>
<keyword evidence="10 16" id="KW-0418">Kinase</keyword>
<dbReference type="EC" id="2.7.1.33" evidence="6 16"/>
<dbReference type="SUPFAM" id="SSF53067">
    <property type="entry name" value="Actin-like ATPase domain"/>
    <property type="match status" value="2"/>
</dbReference>
<comment type="similarity">
    <text evidence="14 16">Belongs to the type III pantothenate kinase family.</text>
</comment>
<feature type="binding site" evidence="16">
    <location>
        <position position="90"/>
    </location>
    <ligand>
        <name>substrate</name>
    </ligand>
</feature>
<dbReference type="InterPro" id="IPR043129">
    <property type="entry name" value="ATPase_NBD"/>
</dbReference>
<dbReference type="HAMAP" id="MF_01274">
    <property type="entry name" value="Pantothen_kinase_3"/>
    <property type="match status" value="1"/>
</dbReference>
<protein>
    <recommendedName>
        <fullName evidence="15 16">Type III pantothenate kinase</fullName>
        <ecNumber evidence="6 16">2.7.1.33</ecNumber>
    </recommendedName>
    <alternativeName>
        <fullName evidence="16">PanK-III</fullName>
    </alternativeName>
    <alternativeName>
        <fullName evidence="16">Pantothenic acid kinase</fullName>
    </alternativeName>
</protein>
<comment type="catalytic activity">
    <reaction evidence="1 16">
        <text>(R)-pantothenate + ATP = (R)-4'-phosphopantothenate + ADP + H(+)</text>
        <dbReference type="Rhea" id="RHEA:16373"/>
        <dbReference type="ChEBI" id="CHEBI:10986"/>
        <dbReference type="ChEBI" id="CHEBI:15378"/>
        <dbReference type="ChEBI" id="CHEBI:29032"/>
        <dbReference type="ChEBI" id="CHEBI:30616"/>
        <dbReference type="ChEBI" id="CHEBI:456216"/>
        <dbReference type="EC" id="2.7.1.33"/>
    </reaction>
</comment>
<evidence type="ECO:0000256" key="4">
    <source>
        <dbReference type="ARBA" id="ARBA00005225"/>
    </source>
</evidence>
<dbReference type="CDD" id="cd24015">
    <property type="entry name" value="ASKHA_NBD_PanK-III"/>
    <property type="match status" value="1"/>
</dbReference>
<dbReference type="GO" id="GO:0046872">
    <property type="term" value="F:metal ion binding"/>
    <property type="evidence" value="ECO:0007669"/>
    <property type="project" value="UniProtKB-KW"/>
</dbReference>
<evidence type="ECO:0000256" key="3">
    <source>
        <dbReference type="ARBA" id="ARBA00004496"/>
    </source>
</evidence>
<evidence type="ECO:0000256" key="1">
    <source>
        <dbReference type="ARBA" id="ARBA00001206"/>
    </source>
</evidence>
<dbReference type="PANTHER" id="PTHR34265:SF1">
    <property type="entry name" value="TYPE III PANTOTHENATE KINASE"/>
    <property type="match status" value="1"/>
</dbReference>
<evidence type="ECO:0000256" key="5">
    <source>
        <dbReference type="ARBA" id="ARBA00011738"/>
    </source>
</evidence>
<evidence type="ECO:0000256" key="12">
    <source>
        <dbReference type="ARBA" id="ARBA00022958"/>
    </source>
</evidence>
<dbReference type="Pfam" id="PF03309">
    <property type="entry name" value="Pan_kinase"/>
    <property type="match status" value="1"/>
</dbReference>
<comment type="pathway">
    <text evidence="4 16">Cofactor biosynthesis; coenzyme A biosynthesis; CoA from (R)-pantothenate: step 1/5.</text>
</comment>
<keyword evidence="11 16" id="KW-0067">ATP-binding</keyword>
<evidence type="ECO:0000256" key="14">
    <source>
        <dbReference type="ARBA" id="ARBA00038036"/>
    </source>
</evidence>
<feature type="binding site" evidence="16">
    <location>
        <begin position="11"/>
        <end position="18"/>
    </location>
    <ligand>
        <name>ATP</name>
        <dbReference type="ChEBI" id="CHEBI:30616"/>
    </ligand>
</feature>
<feature type="active site" description="Proton acceptor" evidence="16">
    <location>
        <position position="99"/>
    </location>
</feature>
<organism evidence="17 18">
    <name type="scientific">Marinomonas hwangdonensis</name>
    <dbReference type="NCBI Taxonomy" id="1053647"/>
    <lineage>
        <taxon>Bacteria</taxon>
        <taxon>Pseudomonadati</taxon>
        <taxon>Pseudomonadota</taxon>
        <taxon>Gammaproteobacteria</taxon>
        <taxon>Oceanospirillales</taxon>
        <taxon>Oceanospirillaceae</taxon>
        <taxon>Marinomonas</taxon>
    </lineage>
</organism>
<feature type="binding site" evidence="16">
    <location>
        <position position="175"/>
    </location>
    <ligand>
        <name>substrate</name>
    </ligand>
</feature>
<gene>
    <name evidence="16" type="primary">coaX</name>
    <name evidence="17" type="ORF">EBI00_14525</name>
</gene>
<dbReference type="AlphaFoldDB" id="A0A3M8Q0L7"/>
<dbReference type="GO" id="GO:0004594">
    <property type="term" value="F:pantothenate kinase activity"/>
    <property type="evidence" value="ECO:0007669"/>
    <property type="project" value="UniProtKB-UniRule"/>
</dbReference>
<evidence type="ECO:0000313" key="17">
    <source>
        <dbReference type="EMBL" id="RNF48530.1"/>
    </source>
</evidence>
<evidence type="ECO:0000256" key="7">
    <source>
        <dbReference type="ARBA" id="ARBA00022490"/>
    </source>
</evidence>
<comment type="subcellular location">
    <subcellularLocation>
        <location evidence="3 16">Cytoplasm</location>
    </subcellularLocation>
</comment>
<evidence type="ECO:0000256" key="2">
    <source>
        <dbReference type="ARBA" id="ARBA00001958"/>
    </source>
</evidence>
<comment type="caution">
    <text evidence="17">The sequence shown here is derived from an EMBL/GenBank/DDBJ whole genome shotgun (WGS) entry which is preliminary data.</text>
</comment>
<dbReference type="UniPathway" id="UPA00241">
    <property type="reaction ID" value="UER00352"/>
</dbReference>
<comment type="cofactor">
    <cofactor evidence="16">
        <name>NH4(+)</name>
        <dbReference type="ChEBI" id="CHEBI:28938"/>
    </cofactor>
    <cofactor evidence="16">
        <name>K(+)</name>
        <dbReference type="ChEBI" id="CHEBI:29103"/>
    </cofactor>
    <text evidence="16">A monovalent cation. Ammonium or potassium.</text>
</comment>
<evidence type="ECO:0000256" key="16">
    <source>
        <dbReference type="HAMAP-Rule" id="MF_01274"/>
    </source>
</evidence>
<keyword evidence="12 16" id="KW-0630">Potassium</keyword>
<comment type="function">
    <text evidence="16">Catalyzes the phosphorylation of pantothenate (Pan), the first step in CoA biosynthesis.</text>
</comment>
<feature type="binding site" evidence="16">
    <location>
        <position position="122"/>
    </location>
    <ligand>
        <name>ATP</name>
        <dbReference type="ChEBI" id="CHEBI:30616"/>
    </ligand>
</feature>
<dbReference type="NCBIfam" id="TIGR00671">
    <property type="entry name" value="baf"/>
    <property type="match status" value="1"/>
</dbReference>
<feature type="binding site" evidence="16">
    <location>
        <begin position="97"/>
        <end position="100"/>
    </location>
    <ligand>
        <name>substrate</name>
    </ligand>
</feature>
<evidence type="ECO:0000313" key="18">
    <source>
        <dbReference type="Proteomes" id="UP000280507"/>
    </source>
</evidence>
<evidence type="ECO:0000256" key="6">
    <source>
        <dbReference type="ARBA" id="ARBA00012102"/>
    </source>
</evidence>
<keyword evidence="16" id="KW-0479">Metal-binding</keyword>
<dbReference type="GO" id="GO:0005737">
    <property type="term" value="C:cytoplasm"/>
    <property type="evidence" value="ECO:0007669"/>
    <property type="project" value="UniProtKB-SubCell"/>
</dbReference>
<dbReference type="EMBL" id="RIZG01000012">
    <property type="protein sequence ID" value="RNF48530.1"/>
    <property type="molecule type" value="Genomic_DNA"/>
</dbReference>
<proteinExistence type="inferred from homology"/>
<evidence type="ECO:0000256" key="9">
    <source>
        <dbReference type="ARBA" id="ARBA00022741"/>
    </source>
</evidence>
<evidence type="ECO:0000256" key="13">
    <source>
        <dbReference type="ARBA" id="ARBA00022993"/>
    </source>
</evidence>
<keyword evidence="18" id="KW-1185">Reference proteome</keyword>